<sequence length="319" mass="35663">MYLKINSHLSRRTLSFGLLMVFLIVSTAISLSYNHSNTDKKQAPKIAKPKSIHIPTPAPTSEMVSGVVKYSFVSSILSSGLTNNELKSLLSLLGDNFDIIKSVNNGDKFSIKTQHDGTNTEYVSAFYYLGSDIEFFAMRGADDNIYNENGYKINKDYVFPLPKHYRVSSSFDLNRKHPITNRIAPHFGTDYATPIGTEIHSLSDGVVLKSRYNRFAGNYLTIKHTDGNYARYLHLSERHVLAGEYITKGQIIGLTGNSGRTTGPHLHLELSVAGVPVNFEQYINAEKSYNDQFIYIAQAERKQLIKSLAQSVQSNQPPT</sequence>
<dbReference type="Proteomes" id="UP000235554">
    <property type="component" value="Unassembled WGS sequence"/>
</dbReference>
<dbReference type="Gene3D" id="3.10.450.350">
    <property type="match status" value="1"/>
</dbReference>
<feature type="domain" description="M23ase beta-sheet core" evidence="8">
    <location>
        <begin position="185"/>
        <end position="278"/>
    </location>
</feature>
<dbReference type="PANTHER" id="PTHR21666:SF292">
    <property type="entry name" value="MUREIN DD-ENDOPEPTIDASE MEPM"/>
    <property type="match status" value="1"/>
</dbReference>
<dbReference type="AlphaFoldDB" id="A0A2N7I8W8"/>
<dbReference type="InterPro" id="IPR011055">
    <property type="entry name" value="Dup_hybrid_motif"/>
</dbReference>
<comment type="subcellular location">
    <subcellularLocation>
        <location evidence="2">Cell envelope</location>
    </subcellularLocation>
</comment>
<dbReference type="CDD" id="cd12797">
    <property type="entry name" value="M23_peptidase"/>
    <property type="match status" value="1"/>
</dbReference>
<dbReference type="Pfam" id="PF19425">
    <property type="entry name" value="Csd3_N2"/>
    <property type="match status" value="1"/>
</dbReference>
<evidence type="ECO:0000313" key="12">
    <source>
        <dbReference type="Proteomes" id="UP000235554"/>
    </source>
</evidence>
<evidence type="ECO:0000313" key="11">
    <source>
        <dbReference type="EMBL" id="PMM63574.1"/>
    </source>
</evidence>
<dbReference type="GO" id="GO:0006508">
    <property type="term" value="P:proteolysis"/>
    <property type="evidence" value="ECO:0007669"/>
    <property type="project" value="UniProtKB-KW"/>
</dbReference>
<evidence type="ECO:0000256" key="3">
    <source>
        <dbReference type="ARBA" id="ARBA00022670"/>
    </source>
</evidence>
<evidence type="ECO:0000256" key="7">
    <source>
        <dbReference type="ARBA" id="ARBA00023049"/>
    </source>
</evidence>
<dbReference type="GO" id="GO:0046872">
    <property type="term" value="F:metal ion binding"/>
    <property type="evidence" value="ECO:0007669"/>
    <property type="project" value="UniProtKB-KW"/>
</dbReference>
<reference evidence="11" key="2">
    <citation type="submission" date="2016-07" db="EMBL/GenBank/DDBJ databases">
        <authorList>
            <person name="Kauffman K."/>
            <person name="Arevalo P."/>
            <person name="Polz M.F."/>
        </authorList>
    </citation>
    <scope>NUCLEOTIDE SEQUENCE</scope>
    <source>
        <strain evidence="11">10N.261.48.A1</strain>
    </source>
</reference>
<accession>A0A2N7I8W8</accession>
<dbReference type="SUPFAM" id="SSF51261">
    <property type="entry name" value="Duplicated hybrid motif"/>
    <property type="match status" value="1"/>
</dbReference>
<comment type="caution">
    <text evidence="10">The sequence shown here is derived from an EMBL/GenBank/DDBJ whole genome shotgun (WGS) entry which is preliminary data.</text>
</comment>
<proteinExistence type="predicted"/>
<evidence type="ECO:0000256" key="1">
    <source>
        <dbReference type="ARBA" id="ARBA00001947"/>
    </source>
</evidence>
<keyword evidence="4" id="KW-0479">Metal-binding</keyword>
<evidence type="ECO:0000256" key="6">
    <source>
        <dbReference type="ARBA" id="ARBA00022833"/>
    </source>
</evidence>
<reference evidence="10" key="4">
    <citation type="journal article" date="2018" name="Nature">
        <title>A major lineage of non-tailed dsDNA viruses as unrecognized killers of marine bacteria.</title>
        <authorList>
            <person name="Kauffman K.M."/>
            <person name="Hussain F.A."/>
            <person name="Yang J."/>
            <person name="Arevalo P."/>
            <person name="Brown J.M."/>
            <person name="Chang W.K."/>
            <person name="VanInsberghe D."/>
            <person name="Elsherbini J."/>
            <person name="Sharma R.S."/>
            <person name="Cutler M.B."/>
            <person name="Kelly L."/>
            <person name="Polz M.F."/>
        </authorList>
    </citation>
    <scope>NUCLEOTIDE SEQUENCE</scope>
    <source>
        <strain evidence="11">10N.261.48.A1</strain>
        <strain evidence="10">10N.261.51.B8</strain>
    </source>
</reference>
<evidence type="ECO:0000256" key="4">
    <source>
        <dbReference type="ARBA" id="ARBA00022723"/>
    </source>
</evidence>
<organism evidence="10 13">
    <name type="scientific">Vibrio lentus</name>
    <dbReference type="NCBI Taxonomy" id="136468"/>
    <lineage>
        <taxon>Bacteria</taxon>
        <taxon>Pseudomonadati</taxon>
        <taxon>Pseudomonadota</taxon>
        <taxon>Gammaproteobacteria</taxon>
        <taxon>Vibrionales</taxon>
        <taxon>Vibrionaceae</taxon>
        <taxon>Vibrio</taxon>
    </lineage>
</organism>
<name>A0A2N7I8W8_9VIBR</name>
<comment type="cofactor">
    <cofactor evidence="1">
        <name>Zn(2+)</name>
        <dbReference type="ChEBI" id="CHEBI:29105"/>
    </cofactor>
</comment>
<reference evidence="12 13" key="1">
    <citation type="submission" date="2016-07" db="EMBL/GenBank/DDBJ databases">
        <title>Nontailed viruses are major unrecognized killers of bacteria in the ocean.</title>
        <authorList>
            <person name="Kauffman K."/>
            <person name="Hussain F."/>
            <person name="Yang J."/>
            <person name="Arevalo P."/>
            <person name="Brown J."/>
            <person name="Cutler M."/>
            <person name="Kelly L."/>
            <person name="Polz M.F."/>
        </authorList>
    </citation>
    <scope>NUCLEOTIDE SEQUENCE [LARGE SCALE GENOMIC DNA]</scope>
    <source>
        <strain evidence="12">10N.261.48.A1</strain>
        <strain evidence="13">10N.261.51.B8</strain>
    </source>
</reference>
<dbReference type="EMBL" id="MCZJ01000001">
    <property type="protein sequence ID" value="PMM63574.1"/>
    <property type="molecule type" value="Genomic_DNA"/>
</dbReference>
<evidence type="ECO:0000256" key="2">
    <source>
        <dbReference type="ARBA" id="ARBA00004196"/>
    </source>
</evidence>
<dbReference type="Pfam" id="PF01551">
    <property type="entry name" value="Peptidase_M23"/>
    <property type="match status" value="1"/>
</dbReference>
<feature type="domain" description="Csd3-like second N-terminal" evidence="9">
    <location>
        <begin position="62"/>
        <end position="172"/>
    </location>
</feature>
<dbReference type="Gene3D" id="2.70.70.10">
    <property type="entry name" value="Glucose Permease (Domain IIA)"/>
    <property type="match status" value="1"/>
</dbReference>
<evidence type="ECO:0000256" key="5">
    <source>
        <dbReference type="ARBA" id="ARBA00022801"/>
    </source>
</evidence>
<evidence type="ECO:0000259" key="9">
    <source>
        <dbReference type="Pfam" id="PF19425"/>
    </source>
</evidence>
<dbReference type="EMBL" id="MCYL01000047">
    <property type="protein sequence ID" value="PML52682.1"/>
    <property type="molecule type" value="Genomic_DNA"/>
</dbReference>
<dbReference type="InterPro" id="IPR045834">
    <property type="entry name" value="Csd3_N2"/>
</dbReference>
<keyword evidence="6" id="KW-0862">Zinc</keyword>
<keyword evidence="3" id="KW-0645">Protease</keyword>
<dbReference type="InterPro" id="IPR050570">
    <property type="entry name" value="Cell_wall_metabolism_enzyme"/>
</dbReference>
<dbReference type="GO" id="GO:0030313">
    <property type="term" value="C:cell envelope"/>
    <property type="evidence" value="ECO:0007669"/>
    <property type="project" value="UniProtKB-SubCell"/>
</dbReference>
<dbReference type="PANTHER" id="PTHR21666">
    <property type="entry name" value="PEPTIDASE-RELATED"/>
    <property type="match status" value="1"/>
</dbReference>
<evidence type="ECO:0000313" key="13">
    <source>
        <dbReference type="Proteomes" id="UP000235746"/>
    </source>
</evidence>
<dbReference type="Proteomes" id="UP000235746">
    <property type="component" value="Unassembled WGS sequence"/>
</dbReference>
<evidence type="ECO:0000313" key="10">
    <source>
        <dbReference type="EMBL" id="PML52682.1"/>
    </source>
</evidence>
<keyword evidence="7" id="KW-0482">Metalloprotease</keyword>
<reference evidence="10" key="3">
    <citation type="submission" date="2016-07" db="EMBL/GenBank/DDBJ databases">
        <authorList>
            <person name="Wan K."/>
            <person name="Booth B."/>
            <person name="Spirohn K."/>
            <person name="Hao T."/>
            <person name="Hu Y."/>
            <person name="Calderwood M."/>
            <person name="Hill D."/>
            <person name="Mohr S."/>
            <person name="Vidal M."/>
            <person name="Celniker S."/>
            <person name="Perrimon N."/>
        </authorList>
    </citation>
    <scope>NUCLEOTIDE SEQUENCE</scope>
    <source>
        <strain evidence="10">10N.261.51.B8</strain>
    </source>
</reference>
<dbReference type="GO" id="GO:0004222">
    <property type="term" value="F:metalloendopeptidase activity"/>
    <property type="evidence" value="ECO:0007669"/>
    <property type="project" value="TreeGrafter"/>
</dbReference>
<evidence type="ECO:0000259" key="8">
    <source>
        <dbReference type="Pfam" id="PF01551"/>
    </source>
</evidence>
<dbReference type="InterPro" id="IPR016047">
    <property type="entry name" value="M23ase_b-sheet_dom"/>
</dbReference>
<gene>
    <name evidence="11" type="ORF">BCT50_03770</name>
    <name evidence="10" type="ORF">BCT74_13645</name>
</gene>
<protein>
    <submittedName>
        <fullName evidence="10">Uncharacterized protein</fullName>
    </submittedName>
</protein>
<dbReference type="RefSeq" id="WP_102340661.1">
    <property type="nucleotide sequence ID" value="NZ_MCUL01000024.1"/>
</dbReference>
<keyword evidence="5" id="KW-0378">Hydrolase</keyword>